<name>R4Z069_9ACTN</name>
<evidence type="ECO:0000256" key="17">
    <source>
        <dbReference type="ARBA" id="ARBA00023264"/>
    </source>
</evidence>
<feature type="transmembrane region" description="Helical" evidence="20">
    <location>
        <begin position="319"/>
        <end position="338"/>
    </location>
</feature>
<evidence type="ECO:0000256" key="10">
    <source>
        <dbReference type="ARBA" id="ARBA00022679"/>
    </source>
</evidence>
<feature type="compositionally biased region" description="Pro residues" evidence="19">
    <location>
        <begin position="138"/>
        <end position="150"/>
    </location>
</feature>
<keyword evidence="13 20" id="KW-1133">Transmembrane helix</keyword>
<dbReference type="OrthoDB" id="9799199at2"/>
<evidence type="ECO:0000256" key="13">
    <source>
        <dbReference type="ARBA" id="ARBA00022989"/>
    </source>
</evidence>
<evidence type="ECO:0000256" key="16">
    <source>
        <dbReference type="ARBA" id="ARBA00023209"/>
    </source>
</evidence>
<comment type="pathway">
    <text evidence="4">Lipid metabolism.</text>
</comment>
<dbReference type="EC" id="2.7.7.41" evidence="6 18"/>
<comment type="pathway">
    <text evidence="3 18">Phospholipid metabolism; CDP-diacylglycerol biosynthesis; CDP-diacylglycerol from sn-glycerol 3-phosphate: step 3/3.</text>
</comment>
<comment type="similarity">
    <text evidence="5 18">Belongs to the CDS family.</text>
</comment>
<dbReference type="GO" id="GO:0005886">
    <property type="term" value="C:plasma membrane"/>
    <property type="evidence" value="ECO:0007669"/>
    <property type="project" value="UniProtKB-SubCell"/>
</dbReference>
<comment type="caution">
    <text evidence="21">The sequence shown here is derived from an EMBL/GenBank/DDBJ whole genome shotgun (WGS) entry which is preliminary data.</text>
</comment>
<evidence type="ECO:0000256" key="20">
    <source>
        <dbReference type="SAM" id="Phobius"/>
    </source>
</evidence>
<feature type="region of interest" description="Disordered" evidence="19">
    <location>
        <begin position="1"/>
        <end position="77"/>
    </location>
</feature>
<dbReference type="AlphaFoldDB" id="R4Z069"/>
<evidence type="ECO:0000256" key="18">
    <source>
        <dbReference type="RuleBase" id="RU003938"/>
    </source>
</evidence>
<evidence type="ECO:0000256" key="9">
    <source>
        <dbReference type="ARBA" id="ARBA00022516"/>
    </source>
</evidence>
<keyword evidence="12 18" id="KW-0548">Nucleotidyltransferase</keyword>
<evidence type="ECO:0000256" key="2">
    <source>
        <dbReference type="ARBA" id="ARBA00004651"/>
    </source>
</evidence>
<dbReference type="Pfam" id="PF01148">
    <property type="entry name" value="CTP_transf_1"/>
    <property type="match status" value="1"/>
</dbReference>
<feature type="transmembrane region" description="Helical" evidence="20">
    <location>
        <begin position="424"/>
        <end position="443"/>
    </location>
</feature>
<evidence type="ECO:0000313" key="22">
    <source>
        <dbReference type="Proteomes" id="UP000018291"/>
    </source>
</evidence>
<evidence type="ECO:0000256" key="1">
    <source>
        <dbReference type="ARBA" id="ARBA00001698"/>
    </source>
</evidence>
<reference evidence="21 22" key="1">
    <citation type="journal article" date="2013" name="ISME J.">
        <title>Metabolic model for the filamentous 'Candidatus Microthrix parvicella' based on genomic and metagenomic analyses.</title>
        <authorList>
            <person name="Jon McIlroy S."/>
            <person name="Kristiansen R."/>
            <person name="Albertsen M."/>
            <person name="Michael Karst S."/>
            <person name="Rossetti S."/>
            <person name="Lund Nielsen J."/>
            <person name="Tandoi V."/>
            <person name="James Seviour R."/>
            <person name="Nielsen P.H."/>
        </authorList>
    </citation>
    <scope>NUCLEOTIDE SEQUENCE [LARGE SCALE GENOMIC DNA]</scope>
    <source>
        <strain evidence="21 22">RN1</strain>
    </source>
</reference>
<gene>
    <name evidence="21" type="ORF">BN381_330055</name>
</gene>
<feature type="compositionally biased region" description="Low complexity" evidence="19">
    <location>
        <begin position="151"/>
        <end position="170"/>
    </location>
</feature>
<keyword evidence="9" id="KW-0444">Lipid biosynthesis</keyword>
<evidence type="ECO:0000256" key="5">
    <source>
        <dbReference type="ARBA" id="ARBA00010185"/>
    </source>
</evidence>
<accession>R4Z069</accession>
<evidence type="ECO:0000256" key="7">
    <source>
        <dbReference type="ARBA" id="ARBA00019373"/>
    </source>
</evidence>
<dbReference type="PROSITE" id="PS01315">
    <property type="entry name" value="CDS"/>
    <property type="match status" value="1"/>
</dbReference>
<feature type="transmembrane region" description="Helical" evidence="20">
    <location>
        <begin position="350"/>
        <end position="371"/>
    </location>
</feature>
<evidence type="ECO:0000256" key="11">
    <source>
        <dbReference type="ARBA" id="ARBA00022692"/>
    </source>
</evidence>
<keyword evidence="14" id="KW-0443">Lipid metabolism</keyword>
<feature type="transmembrane region" description="Helical" evidence="20">
    <location>
        <begin position="248"/>
        <end position="281"/>
    </location>
</feature>
<dbReference type="HOGENOM" id="CLU_522440_0_0_11"/>
<feature type="transmembrane region" description="Helical" evidence="20">
    <location>
        <begin position="383"/>
        <end position="403"/>
    </location>
</feature>
<feature type="transmembrane region" description="Helical" evidence="20">
    <location>
        <begin position="293"/>
        <end position="313"/>
    </location>
</feature>
<evidence type="ECO:0000256" key="4">
    <source>
        <dbReference type="ARBA" id="ARBA00005189"/>
    </source>
</evidence>
<dbReference type="STRING" id="1229780.BN381_330055"/>
<dbReference type="GO" id="GO:0016024">
    <property type="term" value="P:CDP-diacylglycerol biosynthetic process"/>
    <property type="evidence" value="ECO:0007669"/>
    <property type="project" value="UniProtKB-UniPathway"/>
</dbReference>
<keyword evidence="16" id="KW-0594">Phospholipid biosynthesis</keyword>
<dbReference type="RefSeq" id="WP_012227605.1">
    <property type="nucleotide sequence ID" value="NZ_HG422565.1"/>
</dbReference>
<dbReference type="UniPathway" id="UPA00557">
    <property type="reaction ID" value="UER00614"/>
</dbReference>
<dbReference type="InterPro" id="IPR000374">
    <property type="entry name" value="PC_trans"/>
</dbReference>
<evidence type="ECO:0000313" key="21">
    <source>
        <dbReference type="EMBL" id="CCM64070.1"/>
    </source>
</evidence>
<dbReference type="GO" id="GO:0004605">
    <property type="term" value="F:phosphatidate cytidylyltransferase activity"/>
    <property type="evidence" value="ECO:0007669"/>
    <property type="project" value="UniProtKB-EC"/>
</dbReference>
<evidence type="ECO:0000256" key="8">
    <source>
        <dbReference type="ARBA" id="ARBA00022475"/>
    </source>
</evidence>
<keyword evidence="11 18" id="KW-0812">Transmembrane</keyword>
<keyword evidence="10 18" id="KW-0808">Transferase</keyword>
<evidence type="ECO:0000256" key="3">
    <source>
        <dbReference type="ARBA" id="ARBA00005119"/>
    </source>
</evidence>
<sequence>MAGPEDDDPFASWFDEGDTGALVRPEDAADPDDGFELPDWSAPPTGQVPAVVSTGQHGPVTGPVYRGESQTRGDEAPMAFDNLADTHLRVGALDDAGIGPEDDPYLSDNYSIDPADQPTSVAERPGSGAGPSTEATPSVPPSAGAPPAPRPRAQSEAPRPGVPAGRSQGAPGPGRRPPGGGVAAPPAPPQQGTDARRPQGRQPAEPSGDLQRPRTRPPEANADGGRPSPMPRRRAPEPASGERNLPQAIMVGLGLVAVGVAAFALGQIPAMILIVVVLGLAGTEMMGALHRGGYTPAGLVGLAGIVGLVIGAYQAGSAAYPIVLGLTILAGLLWYLFVSPGDQPVQNLGATMLGMLYVGGLGSFASLLIGLGRISPDGKGGAWLLFGAVVAAVTYDTAGYFIGKTMGASPLGGSLRAISPNKTQEGLLGGVVVSILVTFVYLTVTSPALLGSEGFSTRTALFAVLCPLAAPLGDLSESLLKRDLQIKDMGTLLPAHGGILDRFDALLFVLPVAYFVTVTGW</sequence>
<dbReference type="EMBL" id="CANL01000027">
    <property type="protein sequence ID" value="CCM64070.1"/>
    <property type="molecule type" value="Genomic_DNA"/>
</dbReference>
<keyword evidence="17" id="KW-1208">Phospholipid metabolism</keyword>
<organism evidence="21 22">
    <name type="scientific">Candidatus Neomicrothrix parvicella RN1</name>
    <dbReference type="NCBI Taxonomy" id="1229780"/>
    <lineage>
        <taxon>Bacteria</taxon>
        <taxon>Bacillati</taxon>
        <taxon>Actinomycetota</taxon>
        <taxon>Acidimicrobiia</taxon>
        <taxon>Acidimicrobiales</taxon>
        <taxon>Microthrixaceae</taxon>
        <taxon>Candidatus Neomicrothrix</taxon>
    </lineage>
</organism>
<feature type="region of interest" description="Disordered" evidence="19">
    <location>
        <begin position="93"/>
        <end position="243"/>
    </location>
</feature>
<comment type="subcellular location">
    <subcellularLocation>
        <location evidence="2">Cell membrane</location>
        <topology evidence="2">Multi-pass membrane protein</topology>
    </subcellularLocation>
</comment>
<keyword evidence="22" id="KW-1185">Reference proteome</keyword>
<dbReference type="Proteomes" id="UP000018291">
    <property type="component" value="Unassembled WGS sequence"/>
</dbReference>
<evidence type="ECO:0000256" key="12">
    <source>
        <dbReference type="ARBA" id="ARBA00022695"/>
    </source>
</evidence>
<evidence type="ECO:0000256" key="6">
    <source>
        <dbReference type="ARBA" id="ARBA00012487"/>
    </source>
</evidence>
<dbReference type="PANTHER" id="PTHR46382">
    <property type="entry name" value="PHOSPHATIDATE CYTIDYLYLTRANSFERASE"/>
    <property type="match status" value="1"/>
</dbReference>
<evidence type="ECO:0000256" key="15">
    <source>
        <dbReference type="ARBA" id="ARBA00023136"/>
    </source>
</evidence>
<protein>
    <recommendedName>
        <fullName evidence="7 18">Phosphatidate cytidylyltransferase</fullName>
        <ecNumber evidence="6 18">2.7.7.41</ecNumber>
    </recommendedName>
</protein>
<dbReference type="eggNOG" id="COG0575">
    <property type="taxonomic scope" value="Bacteria"/>
</dbReference>
<comment type="catalytic activity">
    <reaction evidence="1 18">
        <text>a 1,2-diacyl-sn-glycero-3-phosphate + CTP + H(+) = a CDP-1,2-diacyl-sn-glycerol + diphosphate</text>
        <dbReference type="Rhea" id="RHEA:16229"/>
        <dbReference type="ChEBI" id="CHEBI:15378"/>
        <dbReference type="ChEBI" id="CHEBI:33019"/>
        <dbReference type="ChEBI" id="CHEBI:37563"/>
        <dbReference type="ChEBI" id="CHEBI:58332"/>
        <dbReference type="ChEBI" id="CHEBI:58608"/>
        <dbReference type="EC" id="2.7.7.41"/>
    </reaction>
</comment>
<evidence type="ECO:0000256" key="14">
    <source>
        <dbReference type="ARBA" id="ARBA00023098"/>
    </source>
</evidence>
<keyword evidence="15 20" id="KW-0472">Membrane</keyword>
<dbReference type="PANTHER" id="PTHR46382:SF1">
    <property type="entry name" value="PHOSPHATIDATE CYTIDYLYLTRANSFERASE"/>
    <property type="match status" value="1"/>
</dbReference>
<keyword evidence="8" id="KW-1003">Cell membrane</keyword>
<proteinExistence type="inferred from homology"/>
<evidence type="ECO:0000256" key="19">
    <source>
        <dbReference type="SAM" id="MobiDB-lite"/>
    </source>
</evidence>